<dbReference type="EMBL" id="CP069024">
    <property type="protein sequence ID" value="QRC91859.1"/>
    <property type="molecule type" value="Genomic_DNA"/>
</dbReference>
<evidence type="ECO:0000313" key="2">
    <source>
        <dbReference type="Proteomes" id="UP000663193"/>
    </source>
</evidence>
<evidence type="ECO:0000313" key="1">
    <source>
        <dbReference type="EMBL" id="QRC91859.1"/>
    </source>
</evidence>
<dbReference type="VEuPathDB" id="FungiDB:JI435_020440"/>
<accession>A0A7U2HVH9</accession>
<name>A0A7U2HVH9_PHANO</name>
<organism evidence="1 2">
    <name type="scientific">Phaeosphaeria nodorum (strain SN15 / ATCC MYA-4574 / FGSC 10173)</name>
    <name type="common">Glume blotch fungus</name>
    <name type="synonym">Parastagonospora nodorum</name>
    <dbReference type="NCBI Taxonomy" id="321614"/>
    <lineage>
        <taxon>Eukaryota</taxon>
        <taxon>Fungi</taxon>
        <taxon>Dikarya</taxon>
        <taxon>Ascomycota</taxon>
        <taxon>Pezizomycotina</taxon>
        <taxon>Dothideomycetes</taxon>
        <taxon>Pleosporomycetidae</taxon>
        <taxon>Pleosporales</taxon>
        <taxon>Pleosporineae</taxon>
        <taxon>Phaeosphaeriaceae</taxon>
        <taxon>Parastagonospora</taxon>
    </lineage>
</organism>
<sequence>MNGIMSPLWITRIQFPQPCSDNSQRRFVEDTRMKWLPQMLPSV</sequence>
<reference evidence="2" key="1">
    <citation type="journal article" date="2021" name="BMC Genomics">
        <title>Chromosome-level genome assembly and manually-curated proteome of model necrotroph Parastagonospora nodorum Sn15 reveals a genome-wide trove of candidate effector homologs, and redundancy of virulence-related functions within an accessory chromosome.</title>
        <authorList>
            <person name="Bertazzoni S."/>
            <person name="Jones D.A.B."/>
            <person name="Phan H.T."/>
            <person name="Tan K.-C."/>
            <person name="Hane J.K."/>
        </authorList>
    </citation>
    <scope>NUCLEOTIDE SEQUENCE [LARGE SCALE GENOMIC DNA]</scope>
    <source>
        <strain evidence="2">SN15 / ATCC MYA-4574 / FGSC 10173)</strain>
    </source>
</reference>
<gene>
    <name evidence="1" type="ORF">JI435_020440</name>
</gene>
<dbReference type="Proteomes" id="UP000663193">
    <property type="component" value="Chromosome 2"/>
</dbReference>
<dbReference type="AlphaFoldDB" id="A0A7U2HVH9"/>
<keyword evidence="2" id="KW-1185">Reference proteome</keyword>
<proteinExistence type="predicted"/>
<protein>
    <submittedName>
        <fullName evidence="1">Uncharacterized protein</fullName>
    </submittedName>
</protein>